<accession>A0A096BKE5</accession>
<dbReference type="RefSeq" id="WP_035161730.1">
    <property type="nucleotide sequence ID" value="NZ_AZTB01000004.1"/>
</dbReference>
<keyword evidence="8" id="KW-0902">Two-component regulatory system</keyword>
<keyword evidence="5" id="KW-0547">Nucleotide-binding</keyword>
<dbReference type="AlphaFoldDB" id="A0A096BKE5"/>
<evidence type="ECO:0000259" key="10">
    <source>
        <dbReference type="PROSITE" id="PS50109"/>
    </source>
</evidence>
<dbReference type="InterPro" id="IPR003594">
    <property type="entry name" value="HATPase_dom"/>
</dbReference>
<evidence type="ECO:0000256" key="5">
    <source>
        <dbReference type="ARBA" id="ARBA00022741"/>
    </source>
</evidence>
<comment type="catalytic activity">
    <reaction evidence="1">
        <text>ATP + protein L-histidine = ADP + protein N-phospho-L-histidine.</text>
        <dbReference type="EC" id="2.7.13.3"/>
    </reaction>
</comment>
<dbReference type="SMART" id="SM00387">
    <property type="entry name" value="HATPase_c"/>
    <property type="match status" value="1"/>
</dbReference>
<dbReference type="PROSITE" id="PS50110">
    <property type="entry name" value="RESPONSE_REGULATORY"/>
    <property type="match status" value="1"/>
</dbReference>
<comment type="caution">
    <text evidence="12">The sequence shown here is derived from an EMBL/GenBank/DDBJ whole genome shotgun (WGS) entry which is preliminary data.</text>
</comment>
<dbReference type="InterPro" id="IPR025847">
    <property type="entry name" value="MEDS_domain"/>
</dbReference>
<dbReference type="InterPro" id="IPR036890">
    <property type="entry name" value="HATPase_C_sf"/>
</dbReference>
<evidence type="ECO:0000256" key="1">
    <source>
        <dbReference type="ARBA" id="ARBA00000085"/>
    </source>
</evidence>
<evidence type="ECO:0000256" key="3">
    <source>
        <dbReference type="ARBA" id="ARBA00022553"/>
    </source>
</evidence>
<feature type="modified residue" description="4-aspartylphosphate" evidence="9">
    <location>
        <position position="677"/>
    </location>
</feature>
<dbReference type="SUPFAM" id="SSF47384">
    <property type="entry name" value="Homodimeric domain of signal transducing histidine kinase"/>
    <property type="match status" value="1"/>
</dbReference>
<keyword evidence="3 9" id="KW-0597">Phosphoprotein</keyword>
<dbReference type="CDD" id="cd00156">
    <property type="entry name" value="REC"/>
    <property type="match status" value="1"/>
</dbReference>
<dbReference type="PANTHER" id="PTHR43065">
    <property type="entry name" value="SENSOR HISTIDINE KINASE"/>
    <property type="match status" value="1"/>
</dbReference>
<keyword evidence="6" id="KW-0418">Kinase</keyword>
<dbReference type="EC" id="2.7.13.3" evidence="2"/>
<dbReference type="EMBL" id="AZTB01000004">
    <property type="protein sequence ID" value="KGG81223.1"/>
    <property type="molecule type" value="Genomic_DNA"/>
</dbReference>
<dbReference type="STRING" id="1156417.Y919_01570"/>
<evidence type="ECO:0000256" key="4">
    <source>
        <dbReference type="ARBA" id="ARBA00022679"/>
    </source>
</evidence>
<reference evidence="12 13" key="1">
    <citation type="submission" date="2013-12" db="EMBL/GenBank/DDBJ databases">
        <title>Draft genome sequence of Caloranaerobacter sp. H53214.</title>
        <authorList>
            <person name="Jiang L.J."/>
            <person name="Shao Z.Z."/>
            <person name="Long M.N."/>
        </authorList>
    </citation>
    <scope>NUCLEOTIDE SEQUENCE [LARGE SCALE GENOMIC DNA]</scope>
    <source>
        <strain evidence="12 13">H53214</strain>
    </source>
</reference>
<dbReference type="SMART" id="SM00388">
    <property type="entry name" value="HisKA"/>
    <property type="match status" value="1"/>
</dbReference>
<dbReference type="GO" id="GO:0000155">
    <property type="term" value="F:phosphorelay sensor kinase activity"/>
    <property type="evidence" value="ECO:0007669"/>
    <property type="project" value="InterPro"/>
</dbReference>
<gene>
    <name evidence="12" type="ORF">Y919_01570</name>
</gene>
<evidence type="ECO:0000256" key="8">
    <source>
        <dbReference type="ARBA" id="ARBA00023012"/>
    </source>
</evidence>
<dbReference type="InterPro" id="IPR001789">
    <property type="entry name" value="Sig_transdc_resp-reg_receiver"/>
</dbReference>
<dbReference type="GO" id="GO:0005524">
    <property type="term" value="F:ATP binding"/>
    <property type="evidence" value="ECO:0007669"/>
    <property type="project" value="UniProtKB-KW"/>
</dbReference>
<keyword evidence="4" id="KW-0808">Transferase</keyword>
<feature type="domain" description="Response regulatory" evidence="11">
    <location>
        <begin position="628"/>
        <end position="740"/>
    </location>
</feature>
<dbReference type="Gene3D" id="3.40.50.2300">
    <property type="match status" value="1"/>
</dbReference>
<evidence type="ECO:0000313" key="13">
    <source>
        <dbReference type="Proteomes" id="UP000029622"/>
    </source>
</evidence>
<dbReference type="PROSITE" id="PS50109">
    <property type="entry name" value="HIS_KIN"/>
    <property type="match status" value="1"/>
</dbReference>
<dbReference type="Gene3D" id="1.10.287.130">
    <property type="match status" value="1"/>
</dbReference>
<evidence type="ECO:0000256" key="9">
    <source>
        <dbReference type="PROSITE-ProRule" id="PRU00169"/>
    </source>
</evidence>
<dbReference type="SMART" id="SM00448">
    <property type="entry name" value="REC"/>
    <property type="match status" value="1"/>
</dbReference>
<keyword evidence="7" id="KW-0067">ATP-binding</keyword>
<dbReference type="PANTHER" id="PTHR43065:SF46">
    <property type="entry name" value="C4-DICARBOXYLATE TRANSPORT SENSOR PROTEIN DCTB"/>
    <property type="match status" value="1"/>
</dbReference>
<dbReference type="Pfam" id="PF00072">
    <property type="entry name" value="Response_reg"/>
    <property type="match status" value="1"/>
</dbReference>
<proteinExistence type="predicted"/>
<dbReference type="CDD" id="cd00082">
    <property type="entry name" value="HisKA"/>
    <property type="match status" value="1"/>
</dbReference>
<dbReference type="InterPro" id="IPR004358">
    <property type="entry name" value="Sig_transdc_His_kin-like_C"/>
</dbReference>
<dbReference type="Pfam" id="PF00512">
    <property type="entry name" value="HisKA"/>
    <property type="match status" value="1"/>
</dbReference>
<dbReference type="InterPro" id="IPR003661">
    <property type="entry name" value="HisK_dim/P_dom"/>
</dbReference>
<dbReference type="Gene3D" id="3.30.450.40">
    <property type="match status" value="1"/>
</dbReference>
<dbReference type="InterPro" id="IPR036097">
    <property type="entry name" value="HisK_dim/P_sf"/>
</dbReference>
<name>A0A096BKE5_9FIRM</name>
<feature type="domain" description="Histidine kinase" evidence="10">
    <location>
        <begin position="396"/>
        <end position="609"/>
    </location>
</feature>
<dbReference type="SUPFAM" id="SSF55781">
    <property type="entry name" value="GAF domain-like"/>
    <property type="match status" value="1"/>
</dbReference>
<evidence type="ECO:0000256" key="7">
    <source>
        <dbReference type="ARBA" id="ARBA00022840"/>
    </source>
</evidence>
<dbReference type="SUPFAM" id="SSF52172">
    <property type="entry name" value="CheY-like"/>
    <property type="match status" value="1"/>
</dbReference>
<evidence type="ECO:0000259" key="11">
    <source>
        <dbReference type="PROSITE" id="PS50110"/>
    </source>
</evidence>
<dbReference type="Pfam" id="PF02518">
    <property type="entry name" value="HATPase_c"/>
    <property type="match status" value="1"/>
</dbReference>
<organism evidence="12 13">
    <name type="scientific">Caloranaerobacter azorensis H53214</name>
    <dbReference type="NCBI Taxonomy" id="1156417"/>
    <lineage>
        <taxon>Bacteria</taxon>
        <taxon>Bacillati</taxon>
        <taxon>Bacillota</taxon>
        <taxon>Tissierellia</taxon>
        <taxon>Tissierellales</taxon>
        <taxon>Thermohalobacteraceae</taxon>
        <taxon>Caloranaerobacter</taxon>
    </lineage>
</organism>
<evidence type="ECO:0000256" key="2">
    <source>
        <dbReference type="ARBA" id="ARBA00012438"/>
    </source>
</evidence>
<protein>
    <recommendedName>
        <fullName evidence="2">histidine kinase</fullName>
        <ecNumber evidence="2">2.7.13.3</ecNumber>
    </recommendedName>
</protein>
<dbReference type="InterPro" id="IPR011006">
    <property type="entry name" value="CheY-like_superfamily"/>
</dbReference>
<dbReference type="SUPFAM" id="SSF55874">
    <property type="entry name" value="ATPase domain of HSP90 chaperone/DNA topoisomerase II/histidine kinase"/>
    <property type="match status" value="1"/>
</dbReference>
<evidence type="ECO:0000256" key="6">
    <source>
        <dbReference type="ARBA" id="ARBA00022777"/>
    </source>
</evidence>
<dbReference type="Gene3D" id="3.30.565.10">
    <property type="entry name" value="Histidine kinase-like ATPase, C-terminal domain"/>
    <property type="match status" value="1"/>
</dbReference>
<evidence type="ECO:0000313" key="12">
    <source>
        <dbReference type="EMBL" id="KGG81223.1"/>
    </source>
</evidence>
<dbReference type="Pfam" id="PF14417">
    <property type="entry name" value="MEDS"/>
    <property type="match status" value="1"/>
</dbReference>
<dbReference type="Proteomes" id="UP000029622">
    <property type="component" value="Unassembled WGS sequence"/>
</dbReference>
<dbReference type="PRINTS" id="PR00344">
    <property type="entry name" value="BCTRLSENSOR"/>
</dbReference>
<dbReference type="InterPro" id="IPR029016">
    <property type="entry name" value="GAF-like_dom_sf"/>
</dbReference>
<dbReference type="InterPro" id="IPR005467">
    <property type="entry name" value="His_kinase_dom"/>
</dbReference>
<sequence length="754" mass="87536">MYNEIDVKYIKGAFWGVLNSSILNFRKNYLKNLVLNIIENDGCFIYVYNFISQLHTEKEELEKCGLVIDELIKRGQLIFISAQKKYLKEGVLQVENIVKFYEKLINNCYKKGYKKVIIYGIIDDFYNDKMDLDIIYEYHKKIKKFAKEKEIMIIKEYLIDNFTEEYFYRLVPLHDVFIIINNDSVNVFQIDNPNEIELFYKYLRILYLDKVELYKENKKLELLNELILDISYKHNSRHLLESALEKICKVVNADFGLIFTYLDTDFNLESIIKYNLPYEIDKYIANQTLDKNRFREEFKQGIKIYDDSQLENRLINQLGIKSLVKVPIGKDENNPIAFLILASYNSKQHFYHHMSFLKAIGNTILALLDKQKQIEKHQADLLRAEKFKTLGELAGGIAHDFNNILTTIIGLSQLLLYQVQDEKIKKNLEIIYNSALDGKAIVNRIQKITRKRVSSNKKAILLNSIVETSIDMARPKWKNIYDVKGREFTLVKELNSSSYIYCDVYEIREVILNIILNAVDAMEDGGKLTIRTYDKGNKAYVCIEDTGCGIPDEFKDKIFEPFFSTKESRGTGLGLSIAKNIISSYNGSIEVESKVGVGTKFIISFNRYQKGGKYTDEDSILPKFNGLNVLIVDDKAHVAYSLKKMFRIIGIESDIETNSNNVLKRLSKKKYDIIVCDLAMPKMNGIRLSRQIKSIRKDLKIILMTGWPNDLDEQDLSEIEYIMHKPCTIKEVIKAIKSVIDKEKKLGGKENVVN</sequence>